<dbReference type="PANTHER" id="PTHR45710">
    <property type="entry name" value="C-TYPE LECTIN DOMAIN-CONTAINING PROTEIN 180"/>
    <property type="match status" value="1"/>
</dbReference>
<dbReference type="STRING" id="56723.ENSLBEP00000011600"/>
<dbReference type="GO" id="GO:0005886">
    <property type="term" value="C:plasma membrane"/>
    <property type="evidence" value="ECO:0007669"/>
    <property type="project" value="UniProtKB-SubCell"/>
</dbReference>
<evidence type="ECO:0000259" key="5">
    <source>
        <dbReference type="PROSITE" id="PS50041"/>
    </source>
</evidence>
<dbReference type="PROSITE" id="PS00615">
    <property type="entry name" value="C_TYPE_LECTIN_1"/>
    <property type="match status" value="1"/>
</dbReference>
<dbReference type="GO" id="GO:0030246">
    <property type="term" value="F:carbohydrate binding"/>
    <property type="evidence" value="ECO:0007669"/>
    <property type="project" value="UniProtKB-KW"/>
</dbReference>
<reference evidence="6" key="1">
    <citation type="submission" date="2025-08" db="UniProtKB">
        <authorList>
            <consortium name="Ensembl"/>
        </authorList>
    </citation>
    <scope>IDENTIFICATION</scope>
</reference>
<dbReference type="PROSITE" id="PS50041">
    <property type="entry name" value="C_TYPE_LECTIN_2"/>
    <property type="match status" value="1"/>
</dbReference>
<dbReference type="Ensembl" id="ENSLBET00000012196.1">
    <property type="protein sequence ID" value="ENSLBEP00000011600.1"/>
    <property type="gene ID" value="ENSLBEG00000008921.1"/>
</dbReference>
<feature type="signal peptide" evidence="4">
    <location>
        <begin position="1"/>
        <end position="20"/>
    </location>
</feature>
<evidence type="ECO:0000256" key="3">
    <source>
        <dbReference type="ARBA" id="ARBA00023157"/>
    </source>
</evidence>
<keyword evidence="3" id="KW-1015">Disulfide bond</keyword>
<evidence type="ECO:0000313" key="7">
    <source>
        <dbReference type="Proteomes" id="UP000261660"/>
    </source>
</evidence>
<name>A0A3Q3LSV8_9LABR</name>
<sequence>FCRTATLSTLCLSLFVTCVALSVLCKYKLPTEAQHERNCKRCPESWRLFKNKCYFFSSRTLTWSSSRAWCQTQGGDLLVIDSDPEQVGGLKQKENMKLLYHSGSKLWIGMTDADVEGEWSWVDGSSVTANRQPGIGTEPDDWRQEDPLGEDCGHIDTSENALTSWMDGSCKKPYGWICEKEV</sequence>
<dbReference type="AlphaFoldDB" id="A0A3Q3LSV8"/>
<dbReference type="InterPro" id="IPR018378">
    <property type="entry name" value="C-type_lectin_CS"/>
</dbReference>
<evidence type="ECO:0000313" key="6">
    <source>
        <dbReference type="Ensembl" id="ENSLBEP00000011600.1"/>
    </source>
</evidence>
<dbReference type="SMART" id="SM00034">
    <property type="entry name" value="CLECT"/>
    <property type="match status" value="1"/>
</dbReference>
<evidence type="ECO:0000256" key="4">
    <source>
        <dbReference type="SAM" id="SignalP"/>
    </source>
</evidence>
<dbReference type="InParanoid" id="A0A3Q3LSV8"/>
<feature type="chain" id="PRO_5018675592" description="C-type lectin domain-containing protein" evidence="4">
    <location>
        <begin position="21"/>
        <end position="182"/>
    </location>
</feature>
<comment type="subcellular location">
    <subcellularLocation>
        <location evidence="1">Cell membrane</location>
        <topology evidence="1">Single-pass type II membrane protein</topology>
    </subcellularLocation>
</comment>
<feature type="domain" description="C-type lectin" evidence="5">
    <location>
        <begin position="49"/>
        <end position="179"/>
    </location>
</feature>
<dbReference type="InterPro" id="IPR016187">
    <property type="entry name" value="CTDL_fold"/>
</dbReference>
<dbReference type="SUPFAM" id="SSF56436">
    <property type="entry name" value="C-type lectin-like"/>
    <property type="match status" value="1"/>
</dbReference>
<dbReference type="PANTHER" id="PTHR45710:SF39">
    <property type="entry name" value="C-TYPE LECTIN DOMAIN FAMILY 4 MEMBER M"/>
    <property type="match status" value="1"/>
</dbReference>
<dbReference type="Proteomes" id="UP000261660">
    <property type="component" value="Unplaced"/>
</dbReference>
<accession>A0A3Q3LSV8</accession>
<proteinExistence type="predicted"/>
<dbReference type="InterPro" id="IPR033989">
    <property type="entry name" value="CD209-like_CTLD"/>
</dbReference>
<keyword evidence="7" id="KW-1185">Reference proteome</keyword>
<dbReference type="CDD" id="cd03590">
    <property type="entry name" value="CLECT_DC-SIGN_like"/>
    <property type="match status" value="1"/>
</dbReference>
<dbReference type="InterPro" id="IPR016186">
    <property type="entry name" value="C-type_lectin-like/link_sf"/>
</dbReference>
<reference evidence="6" key="2">
    <citation type="submission" date="2025-09" db="UniProtKB">
        <authorList>
            <consortium name="Ensembl"/>
        </authorList>
    </citation>
    <scope>IDENTIFICATION</scope>
</reference>
<dbReference type="InterPro" id="IPR001304">
    <property type="entry name" value="C-type_lectin-like"/>
</dbReference>
<keyword evidence="4" id="KW-0732">Signal</keyword>
<keyword evidence="2" id="KW-0430">Lectin</keyword>
<protein>
    <recommendedName>
        <fullName evidence="5">C-type lectin domain-containing protein</fullName>
    </recommendedName>
</protein>
<dbReference type="GeneTree" id="ENSGT01030000234575"/>
<organism evidence="6 7">
    <name type="scientific">Labrus bergylta</name>
    <name type="common">ballan wrasse</name>
    <dbReference type="NCBI Taxonomy" id="56723"/>
    <lineage>
        <taxon>Eukaryota</taxon>
        <taxon>Metazoa</taxon>
        <taxon>Chordata</taxon>
        <taxon>Craniata</taxon>
        <taxon>Vertebrata</taxon>
        <taxon>Euteleostomi</taxon>
        <taxon>Actinopterygii</taxon>
        <taxon>Neopterygii</taxon>
        <taxon>Teleostei</taxon>
        <taxon>Neoteleostei</taxon>
        <taxon>Acanthomorphata</taxon>
        <taxon>Eupercaria</taxon>
        <taxon>Labriformes</taxon>
        <taxon>Labridae</taxon>
        <taxon>Labrus</taxon>
    </lineage>
</organism>
<evidence type="ECO:0000256" key="1">
    <source>
        <dbReference type="ARBA" id="ARBA00004401"/>
    </source>
</evidence>
<dbReference type="Pfam" id="PF00059">
    <property type="entry name" value="Lectin_C"/>
    <property type="match status" value="1"/>
</dbReference>
<dbReference type="InterPro" id="IPR050828">
    <property type="entry name" value="C-type_lectin/matrix_domain"/>
</dbReference>
<evidence type="ECO:0000256" key="2">
    <source>
        <dbReference type="ARBA" id="ARBA00022734"/>
    </source>
</evidence>
<dbReference type="Gene3D" id="3.10.100.10">
    <property type="entry name" value="Mannose-Binding Protein A, subunit A"/>
    <property type="match status" value="1"/>
</dbReference>